<dbReference type="RefSeq" id="WP_345301507.1">
    <property type="nucleotide sequence ID" value="NZ_BAABJE010000001.1"/>
</dbReference>
<feature type="signal peptide" evidence="2">
    <location>
        <begin position="1"/>
        <end position="23"/>
    </location>
</feature>
<dbReference type="InterPro" id="IPR045500">
    <property type="entry name" value="DUF6491"/>
</dbReference>
<evidence type="ECO:0000256" key="2">
    <source>
        <dbReference type="SAM" id="SignalP"/>
    </source>
</evidence>
<dbReference type="Proteomes" id="UP001499959">
    <property type="component" value="Unassembled WGS sequence"/>
</dbReference>
<organism evidence="3 4">
    <name type="scientific">Lysobacter hankyongensis</name>
    <dbReference type="NCBI Taxonomy" id="1176535"/>
    <lineage>
        <taxon>Bacteria</taxon>
        <taxon>Pseudomonadati</taxon>
        <taxon>Pseudomonadota</taxon>
        <taxon>Gammaproteobacteria</taxon>
        <taxon>Lysobacterales</taxon>
        <taxon>Lysobacteraceae</taxon>
        <taxon>Lysobacter</taxon>
    </lineage>
</organism>
<sequence length="161" mass="17691">MRTPFRFFAVLAASALLASGCAANGAQRDADRLALYRSHAGEPVDSIQYLGRYNGWTPLDDGAFALWTRPNEAWLIEVHAPCNDIEYADTIGFRDLGGRISARFDQVYIGSHSMIPISCTIREIRPLDVKAIRADEKKLREVRQQDATAQAQPSGAPPSGT</sequence>
<evidence type="ECO:0000256" key="1">
    <source>
        <dbReference type="SAM" id="MobiDB-lite"/>
    </source>
</evidence>
<comment type="caution">
    <text evidence="3">The sequence shown here is derived from an EMBL/GenBank/DDBJ whole genome shotgun (WGS) entry which is preliminary data.</text>
</comment>
<keyword evidence="4" id="KW-1185">Reference proteome</keyword>
<dbReference type="Pfam" id="PF20101">
    <property type="entry name" value="DUF6491"/>
    <property type="match status" value="1"/>
</dbReference>
<name>A0ABP9AJG7_9GAMM</name>
<feature type="region of interest" description="Disordered" evidence="1">
    <location>
        <begin position="140"/>
        <end position="161"/>
    </location>
</feature>
<accession>A0ABP9AJG7</accession>
<feature type="chain" id="PRO_5047010576" evidence="2">
    <location>
        <begin position="24"/>
        <end position="161"/>
    </location>
</feature>
<dbReference type="EMBL" id="BAABJE010000001">
    <property type="protein sequence ID" value="GAA4781955.1"/>
    <property type="molecule type" value="Genomic_DNA"/>
</dbReference>
<evidence type="ECO:0000313" key="3">
    <source>
        <dbReference type="EMBL" id="GAA4781955.1"/>
    </source>
</evidence>
<keyword evidence="2" id="KW-0732">Signal</keyword>
<gene>
    <name evidence="3" type="ORF">GCM10023307_03050</name>
</gene>
<dbReference type="PROSITE" id="PS51257">
    <property type="entry name" value="PROKAR_LIPOPROTEIN"/>
    <property type="match status" value="1"/>
</dbReference>
<proteinExistence type="predicted"/>
<reference evidence="4" key="1">
    <citation type="journal article" date="2019" name="Int. J. Syst. Evol. Microbiol.">
        <title>The Global Catalogue of Microorganisms (GCM) 10K type strain sequencing project: providing services to taxonomists for standard genome sequencing and annotation.</title>
        <authorList>
            <consortium name="The Broad Institute Genomics Platform"/>
            <consortium name="The Broad Institute Genome Sequencing Center for Infectious Disease"/>
            <person name="Wu L."/>
            <person name="Ma J."/>
        </authorList>
    </citation>
    <scope>NUCLEOTIDE SEQUENCE [LARGE SCALE GENOMIC DNA]</scope>
    <source>
        <strain evidence="4">JCM 18204</strain>
    </source>
</reference>
<evidence type="ECO:0000313" key="4">
    <source>
        <dbReference type="Proteomes" id="UP001499959"/>
    </source>
</evidence>
<protein>
    <submittedName>
        <fullName evidence="3">DUF6491 family protein</fullName>
    </submittedName>
</protein>